<comment type="caution">
    <text evidence="1">The sequence shown here is derived from an EMBL/GenBank/DDBJ whole genome shotgun (WGS) entry which is preliminary data.</text>
</comment>
<dbReference type="InterPro" id="IPR029044">
    <property type="entry name" value="Nucleotide-diphossugar_trans"/>
</dbReference>
<proteinExistence type="predicted"/>
<reference evidence="1 2" key="1">
    <citation type="journal article" date="2018" name="Genome Biol. Evol.">
        <title>Multiple Roots of Fruiting Body Formation in Amoebozoa.</title>
        <authorList>
            <person name="Hillmann F."/>
            <person name="Forbes G."/>
            <person name="Novohradska S."/>
            <person name="Ferling I."/>
            <person name="Riege K."/>
            <person name="Groth M."/>
            <person name="Westermann M."/>
            <person name="Marz M."/>
            <person name="Spaller T."/>
            <person name="Winckler T."/>
            <person name="Schaap P."/>
            <person name="Glockner G."/>
        </authorList>
    </citation>
    <scope>NUCLEOTIDE SEQUENCE [LARGE SCALE GENOMIC DNA]</scope>
    <source>
        <strain evidence="1 2">Jena</strain>
    </source>
</reference>
<evidence type="ECO:0008006" key="3">
    <source>
        <dbReference type="Google" id="ProtNLM"/>
    </source>
</evidence>
<dbReference type="SUPFAM" id="SSF53448">
    <property type="entry name" value="Nucleotide-diphospho-sugar transferases"/>
    <property type="match status" value="1"/>
</dbReference>
<dbReference type="Proteomes" id="UP000241769">
    <property type="component" value="Unassembled WGS sequence"/>
</dbReference>
<dbReference type="Pfam" id="PF05704">
    <property type="entry name" value="Caps_synth"/>
    <property type="match status" value="1"/>
</dbReference>
<dbReference type="EMBL" id="MDYQ01000147">
    <property type="protein sequence ID" value="PRP80496.1"/>
    <property type="molecule type" value="Genomic_DNA"/>
</dbReference>
<dbReference type="OrthoDB" id="409543at2759"/>
<evidence type="ECO:0000313" key="2">
    <source>
        <dbReference type="Proteomes" id="UP000241769"/>
    </source>
</evidence>
<dbReference type="InterPro" id="IPR008441">
    <property type="entry name" value="AfumC-like_glycosyl_Trfase"/>
</dbReference>
<dbReference type="GO" id="GO:0016757">
    <property type="term" value="F:glycosyltransferase activity"/>
    <property type="evidence" value="ECO:0007669"/>
    <property type="project" value="InterPro"/>
</dbReference>
<keyword evidence="2" id="KW-1185">Reference proteome</keyword>
<organism evidence="1 2">
    <name type="scientific">Planoprotostelium fungivorum</name>
    <dbReference type="NCBI Taxonomy" id="1890364"/>
    <lineage>
        <taxon>Eukaryota</taxon>
        <taxon>Amoebozoa</taxon>
        <taxon>Evosea</taxon>
        <taxon>Variosea</taxon>
        <taxon>Cavosteliida</taxon>
        <taxon>Cavosteliaceae</taxon>
        <taxon>Planoprotostelium</taxon>
    </lineage>
</organism>
<accession>A0A2P6N966</accession>
<gene>
    <name evidence="1" type="ORF">PROFUN_11718</name>
</gene>
<sequence length="409" mass="46812">MQSTTPTEIYSIPDGVHAIPLHRLDLRSDDEIDHTLLHPEPPTSSEKNIWFFWHKGFSHMHPYTKRNVRAWHRRFSKQGWTVRVVDRVPGSSLNIDKFLDVADPNLFPKAFLDGTIGGDYAPQHTSDLVRWPLLLRYGGVYADVGLMQIGDIDAIWNETIGNPQSPYEILSYSTGGPEIRCLTNYFLASGRNNPLFERCHRLFMSLWAADGGKISTEGMHSSPLLKQVPMMTTDSPDGMIPRDELTKMLTDYIIQGQVMSLVMNLVDEEDHWDGPHYVREHVYVMEFMIGAQLINDLTQWDGQRAFRLMSLPLPQRGQEETEDQKAARNIVEMCLSKSFGFKLAHGLILKVYGDTLGSLWRKHEGSDDVVGTYGHWLRHGMIYWEQDELPKRVDVGELKPYKTGPMMRG</sequence>
<name>A0A2P6N966_9EUKA</name>
<dbReference type="AlphaFoldDB" id="A0A2P6N966"/>
<dbReference type="Gene3D" id="3.90.550.20">
    <property type="match status" value="1"/>
</dbReference>
<protein>
    <recommendedName>
        <fullName evidence="3">Capsule polysaccharide biosynthesis protein</fullName>
    </recommendedName>
</protein>
<evidence type="ECO:0000313" key="1">
    <source>
        <dbReference type="EMBL" id="PRP80496.1"/>
    </source>
</evidence>
<dbReference type="InParanoid" id="A0A2P6N966"/>